<name>A0A4Y2ADJ8_ARAVE</name>
<reference evidence="2 3" key="1">
    <citation type="journal article" date="2019" name="Sci. Rep.">
        <title>Orb-weaving spider Araneus ventricosus genome elucidates the spidroin gene catalogue.</title>
        <authorList>
            <person name="Kono N."/>
            <person name="Nakamura H."/>
            <person name="Ohtoshi R."/>
            <person name="Moran D.A.P."/>
            <person name="Shinohara A."/>
            <person name="Yoshida Y."/>
            <person name="Fujiwara M."/>
            <person name="Mori M."/>
            <person name="Tomita M."/>
            <person name="Arakawa K."/>
        </authorList>
    </citation>
    <scope>NUCLEOTIDE SEQUENCE [LARGE SCALE GENOMIC DNA]</scope>
</reference>
<dbReference type="GO" id="GO:0071897">
    <property type="term" value="P:DNA biosynthetic process"/>
    <property type="evidence" value="ECO:0007669"/>
    <property type="project" value="UniProtKB-ARBA"/>
</dbReference>
<proteinExistence type="predicted"/>
<evidence type="ECO:0000259" key="1">
    <source>
        <dbReference type="Pfam" id="PF00078"/>
    </source>
</evidence>
<dbReference type="InterPro" id="IPR000477">
    <property type="entry name" value="RT_dom"/>
</dbReference>
<feature type="non-terminal residue" evidence="2">
    <location>
        <position position="102"/>
    </location>
</feature>
<comment type="caution">
    <text evidence="2">The sequence shown here is derived from an EMBL/GenBank/DDBJ whole genome shotgun (WGS) entry which is preliminary data.</text>
</comment>
<keyword evidence="3" id="KW-1185">Reference proteome</keyword>
<dbReference type="AlphaFoldDB" id="A0A4Y2ADJ8"/>
<dbReference type="Proteomes" id="UP000499080">
    <property type="component" value="Unassembled WGS sequence"/>
</dbReference>
<accession>A0A4Y2ADJ8</accession>
<dbReference type="EMBL" id="BGPR01000014">
    <property type="protein sequence ID" value="GBL77931.1"/>
    <property type="molecule type" value="Genomic_DNA"/>
</dbReference>
<protein>
    <recommendedName>
        <fullName evidence="1">Reverse transcriptase domain-containing protein</fullName>
    </recommendedName>
</protein>
<dbReference type="Pfam" id="PF00078">
    <property type="entry name" value="RVT_1"/>
    <property type="match status" value="1"/>
</dbReference>
<gene>
    <name evidence="2" type="ORF">AVEN_143262_1</name>
</gene>
<feature type="domain" description="Reverse transcriptase" evidence="1">
    <location>
        <begin position="2"/>
        <end position="67"/>
    </location>
</feature>
<evidence type="ECO:0000313" key="2">
    <source>
        <dbReference type="EMBL" id="GBL77931.1"/>
    </source>
</evidence>
<evidence type="ECO:0000313" key="3">
    <source>
        <dbReference type="Proteomes" id="UP000499080"/>
    </source>
</evidence>
<sequence length="102" mass="11646">MVAPTLWNIYINAILNLNNDQHYIQAFADDLALVWELESNTNSLLHLIYDKLKELKIELSVDKCQGIAIRSYQNSNHIVYIYKEDEGNPPFSTCISCTAVAK</sequence>
<dbReference type="SUPFAM" id="SSF56672">
    <property type="entry name" value="DNA/RNA polymerases"/>
    <property type="match status" value="1"/>
</dbReference>
<organism evidence="2 3">
    <name type="scientific">Araneus ventricosus</name>
    <name type="common">Orbweaver spider</name>
    <name type="synonym">Epeira ventricosa</name>
    <dbReference type="NCBI Taxonomy" id="182803"/>
    <lineage>
        <taxon>Eukaryota</taxon>
        <taxon>Metazoa</taxon>
        <taxon>Ecdysozoa</taxon>
        <taxon>Arthropoda</taxon>
        <taxon>Chelicerata</taxon>
        <taxon>Arachnida</taxon>
        <taxon>Araneae</taxon>
        <taxon>Araneomorphae</taxon>
        <taxon>Entelegynae</taxon>
        <taxon>Araneoidea</taxon>
        <taxon>Araneidae</taxon>
        <taxon>Araneus</taxon>
    </lineage>
</organism>
<dbReference type="InterPro" id="IPR043502">
    <property type="entry name" value="DNA/RNA_pol_sf"/>
</dbReference>